<evidence type="ECO:0000313" key="2">
    <source>
        <dbReference type="Proteomes" id="UP000517523"/>
    </source>
</evidence>
<sequence>MDMLDLEHLAEAGSRHGNLTDVADPPLALGAYKTILDSVLDSQADLPFPLVANYFTPGQWKSFQGYGYAEKGYDKKPEAAATAW</sequence>
<reference evidence="1 2" key="1">
    <citation type="submission" date="2020-08" db="EMBL/GenBank/DDBJ databases">
        <title>Genomic Encyclopedia of Type Strains, Phase III (KMG-III): the genomes of soil and plant-associated and newly described type strains.</title>
        <authorList>
            <person name="Whitman W."/>
        </authorList>
    </citation>
    <scope>NUCLEOTIDE SEQUENCE [LARGE SCALE GENOMIC DNA]</scope>
    <source>
        <strain evidence="1 2">CECT 5831</strain>
    </source>
</reference>
<dbReference type="RefSeq" id="WP_312887294.1">
    <property type="nucleotide sequence ID" value="NZ_JACHXJ010000003.1"/>
</dbReference>
<dbReference type="AlphaFoldDB" id="A0A839TWG1"/>
<comment type="caution">
    <text evidence="1">The sequence shown here is derived from an EMBL/GenBank/DDBJ whole genome shotgun (WGS) entry which is preliminary data.</text>
</comment>
<organism evidence="1 2">
    <name type="scientific">Paenibacillus rhizosphaerae</name>
    <dbReference type="NCBI Taxonomy" id="297318"/>
    <lineage>
        <taxon>Bacteria</taxon>
        <taxon>Bacillati</taxon>
        <taxon>Bacillota</taxon>
        <taxon>Bacilli</taxon>
        <taxon>Bacillales</taxon>
        <taxon>Paenibacillaceae</taxon>
        <taxon>Paenibacillus</taxon>
    </lineage>
</organism>
<dbReference type="Proteomes" id="UP000517523">
    <property type="component" value="Unassembled WGS sequence"/>
</dbReference>
<gene>
    <name evidence="1" type="ORF">FHS19_004274</name>
</gene>
<dbReference type="EMBL" id="JACHXJ010000003">
    <property type="protein sequence ID" value="MBB3129599.1"/>
    <property type="molecule type" value="Genomic_DNA"/>
</dbReference>
<protein>
    <submittedName>
        <fullName evidence="1">Uncharacterized protein</fullName>
    </submittedName>
</protein>
<evidence type="ECO:0000313" key="1">
    <source>
        <dbReference type="EMBL" id="MBB3129599.1"/>
    </source>
</evidence>
<accession>A0A839TWG1</accession>
<name>A0A839TWG1_9BACL</name>
<proteinExistence type="predicted"/>